<dbReference type="Proteomes" id="UP001549167">
    <property type="component" value="Unassembled WGS sequence"/>
</dbReference>
<evidence type="ECO:0000259" key="7">
    <source>
        <dbReference type="Pfam" id="PF06271"/>
    </source>
</evidence>
<evidence type="ECO:0000256" key="2">
    <source>
        <dbReference type="ARBA" id="ARBA00022475"/>
    </source>
</evidence>
<sequence>MEVSSIDEIFGETAGFFRRLIALVIDGFFLSIILVPLSLTIYGEWYYSATFTPMSFIEIIYFMTLPLLWPGYTIGKRLLKIRIERIGGRMPDFFCMFARVVIAFVFYTFTLGVGTIVSAIMVIARDDNRAIHDLIADTYVRYDTM</sequence>
<keyword evidence="5 6" id="KW-0472">Membrane</keyword>
<feature type="transmembrane region" description="Helical" evidence="6">
    <location>
        <begin position="20"/>
        <end position="42"/>
    </location>
</feature>
<feature type="domain" description="RDD" evidence="7">
    <location>
        <begin position="13"/>
        <end position="136"/>
    </location>
</feature>
<dbReference type="PANTHER" id="PTHR36115">
    <property type="entry name" value="PROLINE-RICH ANTIGEN HOMOLOG-RELATED"/>
    <property type="match status" value="1"/>
</dbReference>
<gene>
    <name evidence="8" type="ORF">ABID56_002250</name>
</gene>
<evidence type="ECO:0000256" key="3">
    <source>
        <dbReference type="ARBA" id="ARBA00022692"/>
    </source>
</evidence>
<comment type="caution">
    <text evidence="8">The sequence shown here is derived from an EMBL/GenBank/DDBJ whole genome shotgun (WGS) entry which is preliminary data.</text>
</comment>
<accession>A0ABV2KX12</accession>
<evidence type="ECO:0000313" key="9">
    <source>
        <dbReference type="Proteomes" id="UP001549167"/>
    </source>
</evidence>
<name>A0ABV2KX12_9BACI</name>
<feature type="transmembrane region" description="Helical" evidence="6">
    <location>
        <begin position="54"/>
        <end position="75"/>
    </location>
</feature>
<evidence type="ECO:0000256" key="1">
    <source>
        <dbReference type="ARBA" id="ARBA00004651"/>
    </source>
</evidence>
<dbReference type="PANTHER" id="PTHR36115:SF9">
    <property type="entry name" value="LMO1584 PROTEIN"/>
    <property type="match status" value="1"/>
</dbReference>
<evidence type="ECO:0000313" key="8">
    <source>
        <dbReference type="EMBL" id="MET3684124.1"/>
    </source>
</evidence>
<keyword evidence="9" id="KW-1185">Reference proteome</keyword>
<keyword evidence="4 6" id="KW-1133">Transmembrane helix</keyword>
<keyword evidence="2" id="KW-1003">Cell membrane</keyword>
<evidence type="ECO:0000256" key="4">
    <source>
        <dbReference type="ARBA" id="ARBA00022989"/>
    </source>
</evidence>
<proteinExistence type="predicted"/>
<reference evidence="8 9" key="1">
    <citation type="submission" date="2024-06" db="EMBL/GenBank/DDBJ databases">
        <title>Genomic Encyclopedia of Type Strains, Phase IV (KMG-IV): sequencing the most valuable type-strain genomes for metagenomic binning, comparative biology and taxonomic classification.</title>
        <authorList>
            <person name="Goeker M."/>
        </authorList>
    </citation>
    <scope>NUCLEOTIDE SEQUENCE [LARGE SCALE GENOMIC DNA]</scope>
    <source>
        <strain evidence="8 9">DSM 23520</strain>
    </source>
</reference>
<dbReference type="EMBL" id="JBEPMX010000012">
    <property type="protein sequence ID" value="MET3684124.1"/>
    <property type="molecule type" value="Genomic_DNA"/>
</dbReference>
<dbReference type="InterPro" id="IPR051791">
    <property type="entry name" value="Pra-immunoreactive"/>
</dbReference>
<dbReference type="InterPro" id="IPR010432">
    <property type="entry name" value="RDD"/>
</dbReference>
<comment type="subcellular location">
    <subcellularLocation>
        <location evidence="1">Cell membrane</location>
        <topology evidence="1">Multi-pass membrane protein</topology>
    </subcellularLocation>
</comment>
<feature type="transmembrane region" description="Helical" evidence="6">
    <location>
        <begin position="96"/>
        <end position="124"/>
    </location>
</feature>
<organism evidence="8 9">
    <name type="scientific">Alkalibacillus flavidus</name>
    <dbReference type="NCBI Taxonomy" id="546021"/>
    <lineage>
        <taxon>Bacteria</taxon>
        <taxon>Bacillati</taxon>
        <taxon>Bacillota</taxon>
        <taxon>Bacilli</taxon>
        <taxon>Bacillales</taxon>
        <taxon>Bacillaceae</taxon>
        <taxon>Alkalibacillus</taxon>
    </lineage>
</organism>
<evidence type="ECO:0000256" key="6">
    <source>
        <dbReference type="SAM" id="Phobius"/>
    </source>
</evidence>
<dbReference type="Pfam" id="PF06271">
    <property type="entry name" value="RDD"/>
    <property type="match status" value="1"/>
</dbReference>
<protein>
    <submittedName>
        <fullName evidence="8">RDD family membrane protein YckC</fullName>
    </submittedName>
</protein>
<keyword evidence="3 6" id="KW-0812">Transmembrane</keyword>
<evidence type="ECO:0000256" key="5">
    <source>
        <dbReference type="ARBA" id="ARBA00023136"/>
    </source>
</evidence>